<reference evidence="1 2" key="1">
    <citation type="journal article" date="2009" name="Stand. Genomic Sci.">
        <title>Complete genome sequence of Brachybacterium faecium type strain (Schefferle 6-10).</title>
        <authorList>
            <person name="Lapidus A."/>
            <person name="Pukall R."/>
            <person name="Labuttii K."/>
            <person name="Copeland A."/>
            <person name="Del Rio T.G."/>
            <person name="Nolan M."/>
            <person name="Chen F."/>
            <person name="Lucas S."/>
            <person name="Tice H."/>
            <person name="Cheng J.F."/>
            <person name="Bruce D."/>
            <person name="Goodwin L."/>
            <person name="Pitluck S."/>
            <person name="Rohde M."/>
            <person name="Goker M."/>
            <person name="Pati A."/>
            <person name="Ivanova N."/>
            <person name="Mavrommatis K."/>
            <person name="Chen A."/>
            <person name="Palaniappan K."/>
            <person name="D'haeseleer P."/>
            <person name="Chain P."/>
            <person name="Bristow J."/>
            <person name="Eisen J.A."/>
            <person name="Markowitz V."/>
            <person name="Hugenholtz P."/>
            <person name="Kyrpides N.C."/>
            <person name="Klenk H.P."/>
        </authorList>
    </citation>
    <scope>NUCLEOTIDE SEQUENCE [LARGE SCALE GENOMIC DNA]</scope>
    <source>
        <strain evidence="2">ATCC 43885 / DSM 4810 / JCM 11609 / LMG 19847 / NBRC 14762 / NCIMB 9860 / 6-10</strain>
    </source>
</reference>
<keyword evidence="2" id="KW-1185">Reference proteome</keyword>
<protein>
    <submittedName>
        <fullName evidence="1">Uncharacterized protein</fullName>
    </submittedName>
</protein>
<dbReference type="AlphaFoldDB" id="C7MGE2"/>
<organism evidence="1 2">
    <name type="scientific">Brachybacterium faecium (strain ATCC 43885 / DSM 4810 / JCM 11609 / LMG 19847 / NBRC 14762 / NCIMB 9860 / 6-10)</name>
    <dbReference type="NCBI Taxonomy" id="446465"/>
    <lineage>
        <taxon>Bacteria</taxon>
        <taxon>Bacillati</taxon>
        <taxon>Actinomycetota</taxon>
        <taxon>Actinomycetes</taxon>
        <taxon>Micrococcales</taxon>
        <taxon>Dermabacteraceae</taxon>
        <taxon>Brachybacterium</taxon>
    </lineage>
</organism>
<evidence type="ECO:0000313" key="1">
    <source>
        <dbReference type="EMBL" id="ACU86375.1"/>
    </source>
</evidence>
<accession>C7MGE2</accession>
<name>C7MGE2_BRAFD</name>
<dbReference type="HOGENOM" id="CLU_2932199_0_0_11"/>
<sequence length="60" mass="6774">MEDNTDRFTSYAEITGRLTADQQRQVLDVAHSFAVNDEPILSEFLGFVSLHVLGKLAHRI</sequence>
<dbReference type="EMBL" id="CP001643">
    <property type="protein sequence ID" value="ACU86375.1"/>
    <property type="molecule type" value="Genomic_DNA"/>
</dbReference>
<proteinExistence type="predicted"/>
<gene>
    <name evidence="1" type="ordered locus">Bfae_25970</name>
</gene>
<dbReference type="KEGG" id="bfa:Bfae_25970"/>
<evidence type="ECO:0000313" key="2">
    <source>
        <dbReference type="Proteomes" id="UP000001919"/>
    </source>
</evidence>
<dbReference type="Proteomes" id="UP000001919">
    <property type="component" value="Chromosome"/>
</dbReference>